<evidence type="ECO:0000313" key="1">
    <source>
        <dbReference type="EMBL" id="AUM61920.1"/>
    </source>
</evidence>
<accession>A0A2K9LSZ6</accession>
<organism evidence="1">
    <name type="scientific">uncultured virus</name>
    <dbReference type="NCBI Taxonomy" id="340016"/>
    <lineage>
        <taxon>Viruses</taxon>
        <taxon>environmental samples</taxon>
    </lineage>
</organism>
<protein>
    <submittedName>
        <fullName evidence="1">Rep</fullName>
    </submittedName>
</protein>
<reference evidence="1" key="1">
    <citation type="submission" date="2017-01" db="EMBL/GenBank/DDBJ databases">
        <title>High-throughput sequencing uncovers low homogeneity in the biogeography of single-stranded DNA viruses.</title>
        <authorList>
            <person name="Pearson V.M."/>
            <person name="Rokyta D.R."/>
        </authorList>
    </citation>
    <scope>NUCLEOTIDE SEQUENCE</scope>
</reference>
<gene>
    <name evidence="1" type="primary">Rep</name>
</gene>
<dbReference type="EMBL" id="KY487926">
    <property type="protein sequence ID" value="AUM61920.1"/>
    <property type="molecule type" value="Genomic_DNA"/>
</dbReference>
<name>A0A2K9LSZ6_9VIRU</name>
<dbReference type="Gene3D" id="3.40.1310.20">
    <property type="match status" value="1"/>
</dbReference>
<proteinExistence type="predicted"/>
<sequence length="166" mass="19357">MNKITSFKWFVTIFPDTHPWTFPEKLPAGVKYMKGQLEECPTTSRKHYHVVMYLTTKQAFTWVQTNVFNGHKVNCQVIRNDTAADRYVEKDSSRIAGPWQLGKEPDRRSNISGFLSREPVTAIPPEQIQKYMYYTKTDPTLSSDWSLVEPEVNEALMARMMKNYII</sequence>